<dbReference type="EMBL" id="CP111013">
    <property type="protein sequence ID" value="WAQ95998.1"/>
    <property type="molecule type" value="Genomic_DNA"/>
</dbReference>
<protein>
    <submittedName>
        <fullName evidence="1">Uncharacterized protein</fullName>
    </submittedName>
</protein>
<dbReference type="Proteomes" id="UP001164746">
    <property type="component" value="Chromosome 2"/>
</dbReference>
<accession>A0ABY7DIU4</accession>
<proteinExistence type="predicted"/>
<name>A0ABY7DIU4_MYAAR</name>
<organism evidence="1 2">
    <name type="scientific">Mya arenaria</name>
    <name type="common">Soft-shell clam</name>
    <dbReference type="NCBI Taxonomy" id="6604"/>
    <lineage>
        <taxon>Eukaryota</taxon>
        <taxon>Metazoa</taxon>
        <taxon>Spiralia</taxon>
        <taxon>Lophotrochozoa</taxon>
        <taxon>Mollusca</taxon>
        <taxon>Bivalvia</taxon>
        <taxon>Autobranchia</taxon>
        <taxon>Heteroconchia</taxon>
        <taxon>Euheterodonta</taxon>
        <taxon>Imparidentia</taxon>
        <taxon>Neoheterodontei</taxon>
        <taxon>Myida</taxon>
        <taxon>Myoidea</taxon>
        <taxon>Myidae</taxon>
        <taxon>Mya</taxon>
    </lineage>
</organism>
<reference evidence="1" key="1">
    <citation type="submission" date="2022-11" db="EMBL/GenBank/DDBJ databases">
        <title>Centuries of genome instability and evolution in soft-shell clam transmissible cancer (bioRxiv).</title>
        <authorList>
            <person name="Hart S.F.M."/>
            <person name="Yonemitsu M.A."/>
            <person name="Giersch R.M."/>
            <person name="Beal B.F."/>
            <person name="Arriagada G."/>
            <person name="Davis B.W."/>
            <person name="Ostrander E.A."/>
            <person name="Goff S.P."/>
            <person name="Metzger M.J."/>
        </authorList>
    </citation>
    <scope>NUCLEOTIDE SEQUENCE</scope>
    <source>
        <strain evidence="1">MELC-2E11</strain>
        <tissue evidence="1">Siphon/mantle</tissue>
    </source>
</reference>
<evidence type="ECO:0000313" key="1">
    <source>
        <dbReference type="EMBL" id="WAQ95998.1"/>
    </source>
</evidence>
<sequence>MKACRDVSFLNVRVLSREVISISSKESTGIGFRNLLMERYFGYRYCSDGCCPEEYCAYKLICYPKIHCTYACPTVVVSRRFVCQLKIAHWTVNADLHMRVLLTTISDINPASTIWKLGKHFVWIRIEIPYLNR</sequence>
<keyword evidence="2" id="KW-1185">Reference proteome</keyword>
<evidence type="ECO:0000313" key="2">
    <source>
        <dbReference type="Proteomes" id="UP001164746"/>
    </source>
</evidence>
<gene>
    <name evidence="1" type="ORF">MAR_028688</name>
</gene>